<organism evidence="1 2">
    <name type="scientific">Arachis hypogaea</name>
    <name type="common">Peanut</name>
    <dbReference type="NCBI Taxonomy" id="3818"/>
    <lineage>
        <taxon>Eukaryota</taxon>
        <taxon>Viridiplantae</taxon>
        <taxon>Streptophyta</taxon>
        <taxon>Embryophyta</taxon>
        <taxon>Tracheophyta</taxon>
        <taxon>Spermatophyta</taxon>
        <taxon>Magnoliopsida</taxon>
        <taxon>eudicotyledons</taxon>
        <taxon>Gunneridae</taxon>
        <taxon>Pentapetalae</taxon>
        <taxon>rosids</taxon>
        <taxon>fabids</taxon>
        <taxon>Fabales</taxon>
        <taxon>Fabaceae</taxon>
        <taxon>Papilionoideae</taxon>
        <taxon>50 kb inversion clade</taxon>
        <taxon>dalbergioids sensu lato</taxon>
        <taxon>Dalbergieae</taxon>
        <taxon>Pterocarpus clade</taxon>
        <taxon>Arachis</taxon>
    </lineage>
</organism>
<evidence type="ECO:0000313" key="2">
    <source>
        <dbReference type="Proteomes" id="UP000289738"/>
    </source>
</evidence>
<dbReference type="EMBL" id="SDMP01000019">
    <property type="protein sequence ID" value="RYQ87676.1"/>
    <property type="molecule type" value="Genomic_DNA"/>
</dbReference>
<sequence length="83" mass="8837">MAITPALQPIPPKLKLLMLPLRLYLFTIIAESEGVGLNKLQFTTRTPISLGLIFVLAERLSKAPNITFSASSLAAAMEGVGGI</sequence>
<name>A0A444XD77_ARAHY</name>
<gene>
    <name evidence="1" type="ORF">Ahy_B09g095203</name>
</gene>
<protein>
    <submittedName>
        <fullName evidence="1">Uncharacterized protein</fullName>
    </submittedName>
</protein>
<accession>A0A444XD77</accession>
<dbReference type="AlphaFoldDB" id="A0A444XD77"/>
<reference evidence="1 2" key="1">
    <citation type="submission" date="2019-01" db="EMBL/GenBank/DDBJ databases">
        <title>Sequencing of cultivated peanut Arachis hypogaea provides insights into genome evolution and oil improvement.</title>
        <authorList>
            <person name="Chen X."/>
        </authorList>
    </citation>
    <scope>NUCLEOTIDE SEQUENCE [LARGE SCALE GENOMIC DNA]</scope>
    <source>
        <strain evidence="2">cv. Fuhuasheng</strain>
        <tissue evidence="1">Leaves</tissue>
    </source>
</reference>
<evidence type="ECO:0000313" key="1">
    <source>
        <dbReference type="EMBL" id="RYQ87676.1"/>
    </source>
</evidence>
<proteinExistence type="predicted"/>
<comment type="caution">
    <text evidence="1">The sequence shown here is derived from an EMBL/GenBank/DDBJ whole genome shotgun (WGS) entry which is preliminary data.</text>
</comment>
<keyword evidence="2" id="KW-1185">Reference proteome</keyword>
<dbReference type="Proteomes" id="UP000289738">
    <property type="component" value="Chromosome B09"/>
</dbReference>